<name>A0A212LP43_9HYPH</name>
<dbReference type="Gene3D" id="3.40.50.2000">
    <property type="entry name" value="Glycogen Phosphorylase B"/>
    <property type="match status" value="2"/>
</dbReference>
<sequence length="369" mass="39412">MHLMLTQCFPPKLGGIENMMGGLADAIAASGSELLVLADSEPDPSATPGYRIRRYRGFKPFRRWWKARAAERAIRREKVETVFADSWKSLERFRPPGCPVVCLAHGMEFPPQPSAAKAARIRAALAKATRVIANSRYTASLAAPYVDARRLSVVTPPIQPQPAADPAAIAGLTERFGPGPTVASLCRLEPRKGIDRLIEAMATRPALAGARLLIAGDGPDRTRLQEMARLSPAAADIHFLGRVDERDKAALLGFCDVFAMPSRREGASVEGFGIVYLEAGWYGKPSLGGSDGGASDAIRDGETGLICDGANREAVAAALERLLADADLRMRLGEAAASHARSQTWAQKLGDYLPSPPPNAMDLPAPAGL</sequence>
<evidence type="ECO:0000313" key="3">
    <source>
        <dbReference type="EMBL" id="SCM79261.1"/>
    </source>
</evidence>
<dbReference type="InterPro" id="IPR050194">
    <property type="entry name" value="Glycosyltransferase_grp1"/>
</dbReference>
<evidence type="ECO:0000259" key="2">
    <source>
        <dbReference type="Pfam" id="PF13439"/>
    </source>
</evidence>
<gene>
    <name evidence="3" type="ORF">KL86PLE_90313</name>
</gene>
<dbReference type="InterPro" id="IPR028098">
    <property type="entry name" value="Glyco_trans_4-like_N"/>
</dbReference>
<dbReference type="GO" id="GO:0016758">
    <property type="term" value="F:hexosyltransferase activity"/>
    <property type="evidence" value="ECO:0007669"/>
    <property type="project" value="TreeGrafter"/>
</dbReference>
<dbReference type="PANTHER" id="PTHR45947">
    <property type="entry name" value="SULFOQUINOVOSYL TRANSFERASE SQD2"/>
    <property type="match status" value="1"/>
</dbReference>
<dbReference type="Pfam" id="PF13439">
    <property type="entry name" value="Glyco_transf_4"/>
    <property type="match status" value="1"/>
</dbReference>
<reference evidence="3" key="1">
    <citation type="submission" date="2016-08" db="EMBL/GenBank/DDBJ databases">
        <authorList>
            <person name="Seilhamer J.J."/>
        </authorList>
    </citation>
    <scope>NUCLEOTIDE SEQUENCE</scope>
    <source>
        <strain evidence="3">86</strain>
    </source>
</reference>
<dbReference type="InterPro" id="IPR001296">
    <property type="entry name" value="Glyco_trans_1"/>
</dbReference>
<dbReference type="PANTHER" id="PTHR45947:SF3">
    <property type="entry name" value="SULFOQUINOVOSYL TRANSFERASE SQD2"/>
    <property type="match status" value="1"/>
</dbReference>
<keyword evidence="3" id="KW-0808">Transferase</keyword>
<dbReference type="RefSeq" id="WP_288198459.1">
    <property type="nucleotide sequence ID" value="NZ_LT608334.1"/>
</dbReference>
<evidence type="ECO:0000259" key="1">
    <source>
        <dbReference type="Pfam" id="PF00534"/>
    </source>
</evidence>
<accession>A0A212LP43</accession>
<feature type="domain" description="Glycosyltransferase subfamily 4-like N-terminal" evidence="2">
    <location>
        <begin position="14"/>
        <end position="159"/>
    </location>
</feature>
<feature type="domain" description="Glycosyl transferase family 1" evidence="1">
    <location>
        <begin position="180"/>
        <end position="337"/>
    </location>
</feature>
<dbReference type="EMBL" id="FMJD01000013">
    <property type="protein sequence ID" value="SCM79261.1"/>
    <property type="molecule type" value="Genomic_DNA"/>
</dbReference>
<dbReference type="SUPFAM" id="SSF53756">
    <property type="entry name" value="UDP-Glycosyltransferase/glycogen phosphorylase"/>
    <property type="match status" value="1"/>
</dbReference>
<dbReference type="AlphaFoldDB" id="A0A212LP43"/>
<protein>
    <submittedName>
        <fullName evidence="3">Glycosyl transferase, group 1</fullName>
    </submittedName>
</protein>
<proteinExistence type="predicted"/>
<organism evidence="3">
    <name type="scientific">uncultured Pleomorphomonas sp</name>
    <dbReference type="NCBI Taxonomy" id="442121"/>
    <lineage>
        <taxon>Bacteria</taxon>
        <taxon>Pseudomonadati</taxon>
        <taxon>Pseudomonadota</taxon>
        <taxon>Alphaproteobacteria</taxon>
        <taxon>Hyphomicrobiales</taxon>
        <taxon>Pleomorphomonadaceae</taxon>
        <taxon>Pleomorphomonas</taxon>
        <taxon>environmental samples</taxon>
    </lineage>
</organism>
<dbReference type="Pfam" id="PF00534">
    <property type="entry name" value="Glycos_transf_1"/>
    <property type="match status" value="1"/>
</dbReference>
<dbReference type="CDD" id="cd03801">
    <property type="entry name" value="GT4_PimA-like"/>
    <property type="match status" value="1"/>
</dbReference>